<evidence type="ECO:0000313" key="2">
    <source>
        <dbReference type="EMBL" id="CAH2246894.1"/>
    </source>
</evidence>
<reference evidence="2" key="1">
    <citation type="submission" date="2022-03" db="EMBL/GenBank/DDBJ databases">
        <authorList>
            <person name="Lindestad O."/>
        </authorList>
    </citation>
    <scope>NUCLEOTIDE SEQUENCE</scope>
</reference>
<keyword evidence="3" id="KW-1185">Reference proteome</keyword>
<proteinExistence type="predicted"/>
<evidence type="ECO:0000313" key="3">
    <source>
        <dbReference type="Proteomes" id="UP000838756"/>
    </source>
</evidence>
<dbReference type="InterPro" id="IPR000477">
    <property type="entry name" value="RT_dom"/>
</dbReference>
<dbReference type="Proteomes" id="UP000838756">
    <property type="component" value="Unassembled WGS sequence"/>
</dbReference>
<feature type="domain" description="Reverse transcriptase" evidence="1">
    <location>
        <begin position="17"/>
        <end position="101"/>
    </location>
</feature>
<name>A0A8S4S6F5_9NEOP</name>
<protein>
    <submittedName>
        <fullName evidence="2">Jg19254 protein</fullName>
    </submittedName>
</protein>
<dbReference type="OrthoDB" id="415068at2759"/>
<organism evidence="2 3">
    <name type="scientific">Pararge aegeria aegeria</name>
    <dbReference type="NCBI Taxonomy" id="348720"/>
    <lineage>
        <taxon>Eukaryota</taxon>
        <taxon>Metazoa</taxon>
        <taxon>Ecdysozoa</taxon>
        <taxon>Arthropoda</taxon>
        <taxon>Hexapoda</taxon>
        <taxon>Insecta</taxon>
        <taxon>Pterygota</taxon>
        <taxon>Neoptera</taxon>
        <taxon>Endopterygota</taxon>
        <taxon>Lepidoptera</taxon>
        <taxon>Glossata</taxon>
        <taxon>Ditrysia</taxon>
        <taxon>Papilionoidea</taxon>
        <taxon>Nymphalidae</taxon>
        <taxon>Satyrinae</taxon>
        <taxon>Satyrini</taxon>
        <taxon>Parargina</taxon>
        <taxon>Pararge</taxon>
    </lineage>
</organism>
<dbReference type="EMBL" id="CAKXAJ010025944">
    <property type="protein sequence ID" value="CAH2246894.1"/>
    <property type="molecule type" value="Genomic_DNA"/>
</dbReference>
<comment type="caution">
    <text evidence="2">The sequence shown here is derived from an EMBL/GenBank/DDBJ whole genome shotgun (WGS) entry which is preliminary data.</text>
</comment>
<evidence type="ECO:0000259" key="1">
    <source>
        <dbReference type="Pfam" id="PF00078"/>
    </source>
</evidence>
<dbReference type="AlphaFoldDB" id="A0A8S4S6F5"/>
<sequence>MGLKDICHKADLPSTSEVETATYADDTACLASDIYPDRASQKLQIHLDKIDQWLSKWRIKYSASKSKHITFTLRKDSCPPVTMGGKELPSETTVKYLGLHLDRRLTWAHHVKNKRKELNFQYHSWNWLIGHQSPLSLNNKLLVYKCVIKPIWTYGIELWGSTSNSNLEILQRFQNIVLRAISGAPWFTRNDEIHKYLEIPTIKEEVNKYSKKHKLRLEKHPNILAQRLLTDTNTKRLKRWHILDLDER</sequence>
<dbReference type="PANTHER" id="PTHR33332">
    <property type="entry name" value="REVERSE TRANSCRIPTASE DOMAIN-CONTAINING PROTEIN"/>
    <property type="match status" value="1"/>
</dbReference>
<gene>
    <name evidence="2" type="primary">jg19254</name>
    <name evidence="2" type="ORF">PAEG_LOCUS21443</name>
</gene>
<accession>A0A8S4S6F5</accession>
<dbReference type="Pfam" id="PF00078">
    <property type="entry name" value="RVT_1"/>
    <property type="match status" value="1"/>
</dbReference>